<dbReference type="RefSeq" id="WP_133317955.1">
    <property type="nucleotide sequence ID" value="NZ_SMTL01000007.1"/>
</dbReference>
<proteinExistence type="predicted"/>
<evidence type="ECO:0000256" key="5">
    <source>
        <dbReference type="ARBA" id="ARBA00022737"/>
    </source>
</evidence>
<accession>A0A4R5U9F6</accession>
<dbReference type="SUPFAM" id="SSF56024">
    <property type="entry name" value="Phospholipase D/nuclease"/>
    <property type="match status" value="2"/>
</dbReference>
<keyword evidence="11" id="KW-1185">Reference proteome</keyword>
<dbReference type="CDD" id="cd09143">
    <property type="entry name" value="PLDc_vPLD1_2_like_bac_2"/>
    <property type="match status" value="1"/>
</dbReference>
<dbReference type="Proteomes" id="UP000295238">
    <property type="component" value="Unassembled WGS sequence"/>
</dbReference>
<keyword evidence="4" id="KW-0964">Secreted</keyword>
<keyword evidence="5" id="KW-0677">Repeat</keyword>
<dbReference type="Pfam" id="PF13091">
    <property type="entry name" value="PLDc_2"/>
    <property type="match status" value="1"/>
</dbReference>
<evidence type="ECO:0000313" key="11">
    <source>
        <dbReference type="Proteomes" id="UP000295238"/>
    </source>
</evidence>
<dbReference type="PROSITE" id="PS50035">
    <property type="entry name" value="PLD"/>
    <property type="match status" value="2"/>
</dbReference>
<dbReference type="PANTHER" id="PTHR18896:SF60">
    <property type="entry name" value="PHOSPHOLIPASE D"/>
    <property type="match status" value="1"/>
</dbReference>
<dbReference type="CDD" id="cd09140">
    <property type="entry name" value="PLDc_vPLD1_2_like_bac_1"/>
    <property type="match status" value="1"/>
</dbReference>
<dbReference type="AlphaFoldDB" id="A0A4R5U9F6"/>
<feature type="domain" description="PLD phosphodiesterase" evidence="9">
    <location>
        <begin position="341"/>
        <end position="368"/>
    </location>
</feature>
<evidence type="ECO:0000256" key="4">
    <source>
        <dbReference type="ARBA" id="ARBA00022525"/>
    </source>
</evidence>
<gene>
    <name evidence="10" type="ORF">E2F50_20020</name>
</gene>
<dbReference type="PANTHER" id="PTHR18896">
    <property type="entry name" value="PHOSPHOLIPASE D"/>
    <property type="match status" value="1"/>
</dbReference>
<comment type="caution">
    <text evidence="10">The sequence shown here is derived from an EMBL/GenBank/DDBJ whole genome shotgun (WGS) entry which is preliminary data.</text>
</comment>
<sequence>MTSILVEGETCWRIRKAERATVIVDAAGFFEHARSAMLKAERSIMMVGWDFDTRIDLVTEQPKDDAPQKLGSFLNWLAKRRDGLNIRILKWDIGMINSITRGETPFYVLSWMFSKRVQLKLDGAHPSLSAHHMKLLIIDDKVAFCGGIDMTVGRWDTRDHVENDKRRRSPMGFAQGPWHDATTCFSGPAAATLGELARVRWEHATKEKLDPVETASDPWPDDLHVDLRDVGIAIARTLPEYEGQQQVSEIEAAKLAMIRAARKTLYIESQYFASRVVAEAIAKRLGEEEGPEIVVINPEGAEGWLEAQFMDTARIKLMHLVKQADSYGRFRILYPVNDARTSIYVHAKIMIADDLVLKLGSANLNNRSMGYDTESDVIVEASVSGDEVSEKISAYRNELVAEHIGCDPSAVKMELEKHGSLIHAIESLNRSDSRGLVEVQMRELTAAEEALADSDVADPERPMGVAKRMSGYLRRRRYTHA</sequence>
<evidence type="ECO:0000256" key="6">
    <source>
        <dbReference type="ARBA" id="ARBA00022801"/>
    </source>
</evidence>
<evidence type="ECO:0000256" key="3">
    <source>
        <dbReference type="ARBA" id="ARBA00018392"/>
    </source>
</evidence>
<protein>
    <recommendedName>
        <fullName evidence="3">Phospholipase D</fullName>
    </recommendedName>
    <alternativeName>
        <fullName evidence="8">Choline phosphatase</fullName>
    </alternativeName>
</protein>
<name>A0A4R5U9F6_9HYPH</name>
<evidence type="ECO:0000256" key="8">
    <source>
        <dbReference type="ARBA" id="ARBA00029594"/>
    </source>
</evidence>
<dbReference type="SMART" id="SM00155">
    <property type="entry name" value="PLDc"/>
    <property type="match status" value="2"/>
</dbReference>
<dbReference type="GO" id="GO:0009395">
    <property type="term" value="P:phospholipid catabolic process"/>
    <property type="evidence" value="ECO:0007669"/>
    <property type="project" value="TreeGrafter"/>
</dbReference>
<evidence type="ECO:0000259" key="9">
    <source>
        <dbReference type="PROSITE" id="PS50035"/>
    </source>
</evidence>
<dbReference type="Gene3D" id="3.30.870.10">
    <property type="entry name" value="Endonuclease Chain A"/>
    <property type="match status" value="2"/>
</dbReference>
<dbReference type="EMBL" id="SMTL01000007">
    <property type="protein sequence ID" value="TDK31239.1"/>
    <property type="molecule type" value="Genomic_DNA"/>
</dbReference>
<reference evidence="10 11" key="1">
    <citation type="submission" date="2019-03" db="EMBL/GenBank/DDBJ databases">
        <title>Rhizobium sp. nov., an bacterium isolated from biocrust in Mu Us Desert.</title>
        <authorList>
            <person name="Lixiong L."/>
        </authorList>
    </citation>
    <scope>NUCLEOTIDE SEQUENCE [LARGE SCALE GENOMIC DNA]</scope>
    <source>
        <strain evidence="10 11">SPY-1</strain>
    </source>
</reference>
<feature type="domain" description="PLD phosphodiesterase" evidence="9">
    <location>
        <begin position="127"/>
        <end position="154"/>
    </location>
</feature>
<comment type="function">
    <text evidence="1">Could be a virulence factor.</text>
</comment>
<dbReference type="OrthoDB" id="8828485at2"/>
<dbReference type="GO" id="GO:0005576">
    <property type="term" value="C:extracellular region"/>
    <property type="evidence" value="ECO:0007669"/>
    <property type="project" value="UniProtKB-SubCell"/>
</dbReference>
<evidence type="ECO:0000313" key="10">
    <source>
        <dbReference type="EMBL" id="TDK31239.1"/>
    </source>
</evidence>
<comment type="subcellular location">
    <subcellularLocation>
        <location evidence="2">Secreted</location>
    </subcellularLocation>
</comment>
<evidence type="ECO:0000256" key="1">
    <source>
        <dbReference type="ARBA" id="ARBA00003145"/>
    </source>
</evidence>
<dbReference type="GO" id="GO:0004630">
    <property type="term" value="F:phospholipase D activity"/>
    <property type="evidence" value="ECO:0007669"/>
    <property type="project" value="UniProtKB-EC"/>
</dbReference>
<evidence type="ECO:0000256" key="7">
    <source>
        <dbReference type="ARBA" id="ARBA00023098"/>
    </source>
</evidence>
<dbReference type="Pfam" id="PF00614">
    <property type="entry name" value="PLDc"/>
    <property type="match status" value="1"/>
</dbReference>
<dbReference type="InterPro" id="IPR025202">
    <property type="entry name" value="PLD-like_dom"/>
</dbReference>
<dbReference type="InterPro" id="IPR001736">
    <property type="entry name" value="PLipase_D/transphosphatidylase"/>
</dbReference>
<organism evidence="10 11">
    <name type="scientific">Rhizobium deserti</name>
    <dbReference type="NCBI Taxonomy" id="2547961"/>
    <lineage>
        <taxon>Bacteria</taxon>
        <taxon>Pseudomonadati</taxon>
        <taxon>Pseudomonadota</taxon>
        <taxon>Alphaproteobacteria</taxon>
        <taxon>Hyphomicrobiales</taxon>
        <taxon>Rhizobiaceae</taxon>
        <taxon>Rhizobium/Agrobacterium group</taxon>
        <taxon>Rhizobium</taxon>
    </lineage>
</organism>
<keyword evidence="6" id="KW-0378">Hydrolase</keyword>
<keyword evidence="7" id="KW-0443">Lipid metabolism</keyword>
<dbReference type="InterPro" id="IPR015679">
    <property type="entry name" value="PLipase_D_fam"/>
</dbReference>
<evidence type="ECO:0000256" key="2">
    <source>
        <dbReference type="ARBA" id="ARBA00004613"/>
    </source>
</evidence>